<name>V9D7V0_9EURO</name>
<dbReference type="GeneID" id="19984621"/>
<dbReference type="AlphaFoldDB" id="V9D7V0"/>
<dbReference type="Proteomes" id="UP000030678">
    <property type="component" value="Unassembled WGS sequence"/>
</dbReference>
<evidence type="ECO:0000256" key="2">
    <source>
        <dbReference type="SAM" id="Phobius"/>
    </source>
</evidence>
<evidence type="ECO:0000313" key="4">
    <source>
        <dbReference type="Proteomes" id="UP000030678"/>
    </source>
</evidence>
<feature type="transmembrane region" description="Helical" evidence="2">
    <location>
        <begin position="569"/>
        <end position="592"/>
    </location>
</feature>
<feature type="transmembrane region" description="Helical" evidence="2">
    <location>
        <begin position="254"/>
        <end position="277"/>
    </location>
</feature>
<gene>
    <name evidence="3" type="ORF">G647_06128</name>
</gene>
<keyword evidence="2" id="KW-1133">Transmembrane helix</keyword>
<reference evidence="3 4" key="1">
    <citation type="submission" date="2013-03" db="EMBL/GenBank/DDBJ databases">
        <title>The Genome Sequence of Cladophialophora carrionii CBS 160.54.</title>
        <authorList>
            <consortium name="The Broad Institute Genomics Platform"/>
            <person name="Cuomo C."/>
            <person name="de Hoog S."/>
            <person name="Gorbushina A."/>
            <person name="Walker B."/>
            <person name="Young S.K."/>
            <person name="Zeng Q."/>
            <person name="Gargeya S."/>
            <person name="Fitzgerald M."/>
            <person name="Haas B."/>
            <person name="Abouelleil A."/>
            <person name="Allen A.W."/>
            <person name="Alvarado L."/>
            <person name="Arachchi H.M."/>
            <person name="Berlin A.M."/>
            <person name="Chapman S.B."/>
            <person name="Gainer-Dewar J."/>
            <person name="Goldberg J."/>
            <person name="Griggs A."/>
            <person name="Gujja S."/>
            <person name="Hansen M."/>
            <person name="Howarth C."/>
            <person name="Imamovic A."/>
            <person name="Ireland A."/>
            <person name="Larimer J."/>
            <person name="McCowan C."/>
            <person name="Murphy C."/>
            <person name="Pearson M."/>
            <person name="Poon T.W."/>
            <person name="Priest M."/>
            <person name="Roberts A."/>
            <person name="Saif S."/>
            <person name="Shea T."/>
            <person name="Sisk P."/>
            <person name="Sykes S."/>
            <person name="Wortman J."/>
            <person name="Nusbaum C."/>
            <person name="Birren B."/>
        </authorList>
    </citation>
    <scope>NUCLEOTIDE SEQUENCE [LARGE SCALE GENOMIC DNA]</scope>
    <source>
        <strain evidence="3 4">CBS 160.54</strain>
    </source>
</reference>
<evidence type="ECO:0000256" key="1">
    <source>
        <dbReference type="SAM" id="MobiDB-lite"/>
    </source>
</evidence>
<protein>
    <submittedName>
        <fullName evidence="3">Uncharacterized protein</fullName>
    </submittedName>
</protein>
<evidence type="ECO:0000313" key="3">
    <source>
        <dbReference type="EMBL" id="ETI22057.1"/>
    </source>
</evidence>
<dbReference type="OrthoDB" id="3596604at2759"/>
<feature type="region of interest" description="Disordered" evidence="1">
    <location>
        <begin position="1"/>
        <end position="99"/>
    </location>
</feature>
<dbReference type="RefSeq" id="XP_008728674.1">
    <property type="nucleotide sequence ID" value="XM_008730452.1"/>
</dbReference>
<keyword evidence="2" id="KW-0472">Membrane</keyword>
<feature type="compositionally biased region" description="Polar residues" evidence="1">
    <location>
        <begin position="63"/>
        <end position="72"/>
    </location>
</feature>
<feature type="transmembrane region" description="Helical" evidence="2">
    <location>
        <begin position="141"/>
        <end position="167"/>
    </location>
</feature>
<accession>V9D7V0</accession>
<proteinExistence type="predicted"/>
<organism evidence="3 4">
    <name type="scientific">Cladophialophora carrionii CBS 160.54</name>
    <dbReference type="NCBI Taxonomy" id="1279043"/>
    <lineage>
        <taxon>Eukaryota</taxon>
        <taxon>Fungi</taxon>
        <taxon>Dikarya</taxon>
        <taxon>Ascomycota</taxon>
        <taxon>Pezizomycotina</taxon>
        <taxon>Eurotiomycetes</taxon>
        <taxon>Chaetothyriomycetidae</taxon>
        <taxon>Chaetothyriales</taxon>
        <taxon>Herpotrichiellaceae</taxon>
        <taxon>Cladophialophora</taxon>
    </lineage>
</organism>
<dbReference type="VEuPathDB" id="FungiDB:G647_06128"/>
<sequence length="710" mass="78883">MTTEAPPNYLRVSTRDEEDLDLPSQAHLHEIGGENPTSIAQAIDVPPTAVTPPSSPPTRTHTGELSISTLTESRSDSEPLPQSHARPSEQVRDGRRHSSLSALKRRLQSSFDPSLHELLEKSGPDPSSLRQYSRKRQRQRLWRLTIGEFFNTVALCLAYFGILYAYGGKSRISVRERRIFNALVTGVSLLLGVNLAASLRSYAKLLRWRILAICYRPLETFDLVMGCDSLINVMKLLLKARNHRNKFLPSRTQIICFAWLLVHFAITILVGIVGLNYNLDDSTSALFVRKGNVSIVDLNALSTGFYAYDLAQVQQWGIRGVVIDPLDITVESESIQSFFSDTTGNTLYYFQDQNADEPTRIILSSRWIQSQAYCTGYIVTEGQYGNLSYIIYNDGEHGVNQTMPALAGPGGLLVMSQLNSTCGERCVDMQAFQAATFPGESDYDVGYTIPEGTYFVCSNTVPQVGDDENPHLSRDFLVDAIVSQMLAGSLGWSDVPPVFNGTAEYAVYTNSSRVSFGGQPVDTDMAALISDFTMGAIAIMDGSNLMYRRNVTSDEQPYVAQVLKVKWKYAGSILGVIPFIHFLTLAQVILWANKAIIKDDSHLAIAKVYHTFLSRLGDRGCLLRGDEIVAFLENPSVAYGWRQSVEPDGAGLMHVDVFDRGQGLLREERPFQEGWYDGGGGSEGNHPAEESEAQCSLRRRYRDFDAAQYF</sequence>
<feature type="transmembrane region" description="Helical" evidence="2">
    <location>
        <begin position="179"/>
        <end position="199"/>
    </location>
</feature>
<dbReference type="EMBL" id="KB822706">
    <property type="protein sequence ID" value="ETI22057.1"/>
    <property type="molecule type" value="Genomic_DNA"/>
</dbReference>
<keyword evidence="2" id="KW-0812">Transmembrane</keyword>
<dbReference type="HOGENOM" id="CLU_020820_0_0_1"/>